<protein>
    <recommendedName>
        <fullName evidence="1">T6SS Transcription factor RovC-like DNA binding domain-containing protein</fullName>
    </recommendedName>
</protein>
<dbReference type="Proteomes" id="UP000076400">
    <property type="component" value="Unassembled WGS sequence"/>
</dbReference>
<keyword evidence="3" id="KW-1185">Reference proteome</keyword>
<gene>
    <name evidence="2" type="ORF">AUP43_02150</name>
</gene>
<dbReference type="AlphaFoldDB" id="A0A154W1Q2"/>
<sequence>MESNRTSHIANQVPWAERITPYDEAHFVTYLRLLDAEADGADWQEVARLVLGRDPDTDAAARRCWEDHLARAHWMTRSGYRQLLEDA</sequence>
<dbReference type="InterPro" id="IPR018754">
    <property type="entry name" value="RovC-like_DNA-bd"/>
</dbReference>
<feature type="domain" description="T6SS Transcription factor RovC-like DNA binding" evidence="1">
    <location>
        <begin position="12"/>
        <end position="84"/>
    </location>
</feature>
<name>A0A154W1Q2_9PROT</name>
<dbReference type="OrthoDB" id="9811330at2"/>
<dbReference type="RefSeq" id="WP_067556870.1">
    <property type="nucleotide sequence ID" value="NZ_LPXN01000116.1"/>
</dbReference>
<evidence type="ECO:0000313" key="3">
    <source>
        <dbReference type="Proteomes" id="UP000076400"/>
    </source>
</evidence>
<dbReference type="Pfam" id="PF10074">
    <property type="entry name" value="RovC_DNA-bd"/>
    <property type="match status" value="1"/>
</dbReference>
<comment type="caution">
    <text evidence="2">The sequence shown here is derived from an EMBL/GenBank/DDBJ whole genome shotgun (WGS) entry which is preliminary data.</text>
</comment>
<dbReference type="EMBL" id="LPXN01000116">
    <property type="protein sequence ID" value="KZD07419.1"/>
    <property type="molecule type" value="Genomic_DNA"/>
</dbReference>
<accession>A0A154W1Q2</accession>
<evidence type="ECO:0000259" key="1">
    <source>
        <dbReference type="Pfam" id="PF10074"/>
    </source>
</evidence>
<organism evidence="2 3">
    <name type="scientific">Oceanibaculum pacificum</name>
    <dbReference type="NCBI Taxonomy" id="580166"/>
    <lineage>
        <taxon>Bacteria</taxon>
        <taxon>Pseudomonadati</taxon>
        <taxon>Pseudomonadota</taxon>
        <taxon>Alphaproteobacteria</taxon>
        <taxon>Rhodospirillales</taxon>
        <taxon>Oceanibaculaceae</taxon>
        <taxon>Oceanibaculum</taxon>
    </lineage>
</organism>
<evidence type="ECO:0000313" key="2">
    <source>
        <dbReference type="EMBL" id="KZD07419.1"/>
    </source>
</evidence>
<reference evidence="2 3" key="1">
    <citation type="submission" date="2015-12" db="EMBL/GenBank/DDBJ databases">
        <title>Genome sequence of Oceanibaculum pacificum MCCC 1A02656.</title>
        <authorList>
            <person name="Lu L."/>
            <person name="Lai Q."/>
            <person name="Shao Z."/>
            <person name="Qian P."/>
        </authorList>
    </citation>
    <scope>NUCLEOTIDE SEQUENCE [LARGE SCALE GENOMIC DNA]</scope>
    <source>
        <strain evidence="2 3">MCCC 1A02656</strain>
    </source>
</reference>
<dbReference type="STRING" id="580166.AUP43_02150"/>
<proteinExistence type="predicted"/>